<sequence>MSSKIVVLLVLVSCLYMHMYACNAGRVLGFSVKESGSQIHDSVNEGVEKVWIQLSETTSMPSSTWRPSMLVEVKNPETVVTHEKADFSRKQGESATRPTSSGHDIITLSTSSQIDLQYQVELKGLKRQARSVLGSAKQDNDIEEDHNTDSEGSSNEAAIDEDVGVMDYANPHRKPPIHNQKP</sequence>
<feature type="region of interest" description="Disordered" evidence="1">
    <location>
        <begin position="85"/>
        <end position="105"/>
    </location>
</feature>
<feature type="compositionally biased region" description="Basic residues" evidence="1">
    <location>
        <begin position="171"/>
        <end position="182"/>
    </location>
</feature>
<keyword evidence="2" id="KW-0732">Signal</keyword>
<organism evidence="3 4">
    <name type="scientific">Rosa chinensis</name>
    <name type="common">China rose</name>
    <dbReference type="NCBI Taxonomy" id="74649"/>
    <lineage>
        <taxon>Eukaryota</taxon>
        <taxon>Viridiplantae</taxon>
        <taxon>Streptophyta</taxon>
        <taxon>Embryophyta</taxon>
        <taxon>Tracheophyta</taxon>
        <taxon>Spermatophyta</taxon>
        <taxon>Magnoliopsida</taxon>
        <taxon>eudicotyledons</taxon>
        <taxon>Gunneridae</taxon>
        <taxon>Pentapetalae</taxon>
        <taxon>rosids</taxon>
        <taxon>fabids</taxon>
        <taxon>Rosales</taxon>
        <taxon>Rosaceae</taxon>
        <taxon>Rosoideae</taxon>
        <taxon>Rosoideae incertae sedis</taxon>
        <taxon>Rosa</taxon>
    </lineage>
</organism>
<dbReference type="InterPro" id="IPR053313">
    <property type="entry name" value="RGF"/>
</dbReference>
<dbReference type="Pfam" id="PF21529">
    <property type="entry name" value="GLV1-2"/>
    <property type="match status" value="1"/>
</dbReference>
<dbReference type="AlphaFoldDB" id="A0A2P6P8B0"/>
<proteinExistence type="predicted"/>
<evidence type="ECO:0000256" key="2">
    <source>
        <dbReference type="SAM" id="SignalP"/>
    </source>
</evidence>
<reference evidence="3 4" key="1">
    <citation type="journal article" date="2018" name="Nat. Genet.">
        <title>The Rosa genome provides new insights in the design of modern roses.</title>
        <authorList>
            <person name="Bendahmane M."/>
        </authorList>
    </citation>
    <scope>NUCLEOTIDE SEQUENCE [LARGE SCALE GENOMIC DNA]</scope>
    <source>
        <strain evidence="4">cv. Old Blush</strain>
    </source>
</reference>
<dbReference type="OrthoDB" id="1911637at2759"/>
<evidence type="ECO:0000313" key="4">
    <source>
        <dbReference type="Proteomes" id="UP000238479"/>
    </source>
</evidence>
<dbReference type="Gramene" id="PRQ18159">
    <property type="protein sequence ID" value="PRQ18159"/>
    <property type="gene ID" value="RchiOBHm_Chr7g0202891"/>
</dbReference>
<keyword evidence="4" id="KW-1185">Reference proteome</keyword>
<evidence type="ECO:0000313" key="3">
    <source>
        <dbReference type="EMBL" id="PRQ18159.1"/>
    </source>
</evidence>
<dbReference type="EMBL" id="PDCK01000045">
    <property type="protein sequence ID" value="PRQ18159.1"/>
    <property type="molecule type" value="Genomic_DNA"/>
</dbReference>
<dbReference type="PANTHER" id="PTHR34961:SF7">
    <property type="entry name" value="TRANSMEMBRANE PROTEIN"/>
    <property type="match status" value="1"/>
</dbReference>
<dbReference type="OMA" id="SIHACNA"/>
<dbReference type="PANTHER" id="PTHR34961">
    <property type="entry name" value="TRANSMEMBRANE PROTEIN"/>
    <property type="match status" value="1"/>
</dbReference>
<dbReference type="InterPro" id="IPR049306">
    <property type="entry name" value="GLV1-2"/>
</dbReference>
<dbReference type="Proteomes" id="UP000238479">
    <property type="component" value="Chromosome 7"/>
</dbReference>
<feature type="compositionally biased region" description="Polar residues" evidence="1">
    <location>
        <begin position="93"/>
        <end position="105"/>
    </location>
</feature>
<accession>A0A2P6P8B0</accession>
<feature type="signal peptide" evidence="2">
    <location>
        <begin position="1"/>
        <end position="24"/>
    </location>
</feature>
<feature type="region of interest" description="Disordered" evidence="1">
    <location>
        <begin position="133"/>
        <end position="182"/>
    </location>
</feature>
<evidence type="ECO:0000256" key="1">
    <source>
        <dbReference type="SAM" id="MobiDB-lite"/>
    </source>
</evidence>
<protein>
    <submittedName>
        <fullName evidence="3">Uncharacterized protein</fullName>
    </submittedName>
</protein>
<name>A0A2P6P8B0_ROSCH</name>
<gene>
    <name evidence="3" type="ORF">RchiOBHm_Chr7g0202891</name>
</gene>
<comment type="caution">
    <text evidence="3">The sequence shown here is derived from an EMBL/GenBank/DDBJ whole genome shotgun (WGS) entry which is preliminary data.</text>
</comment>
<feature type="chain" id="PRO_5015170323" evidence="2">
    <location>
        <begin position="25"/>
        <end position="182"/>
    </location>
</feature>